<name>A0ACC1XZZ1_MELAZ</name>
<accession>A0ACC1XZZ1</accession>
<reference evidence="1 2" key="1">
    <citation type="journal article" date="2023" name="Science">
        <title>Complex scaffold remodeling in plant triterpene biosynthesis.</title>
        <authorList>
            <person name="De La Pena R."/>
            <person name="Hodgson H."/>
            <person name="Liu J.C."/>
            <person name="Stephenson M.J."/>
            <person name="Martin A.C."/>
            <person name="Owen C."/>
            <person name="Harkess A."/>
            <person name="Leebens-Mack J."/>
            <person name="Jimenez L.E."/>
            <person name="Osbourn A."/>
            <person name="Sattely E.S."/>
        </authorList>
    </citation>
    <scope>NUCLEOTIDE SEQUENCE [LARGE SCALE GENOMIC DNA]</scope>
    <source>
        <strain evidence="2">cv. JPN11</strain>
        <tissue evidence="1">Leaf</tissue>
    </source>
</reference>
<evidence type="ECO:0000313" key="1">
    <source>
        <dbReference type="EMBL" id="KAJ4717081.1"/>
    </source>
</evidence>
<sequence>MTLSVAESLLKAFQAGCKNKNLIITQLTTSPAMAWSPPCSGLKLNVDAAINIQKSKAGLGYIIKNSSWAVMTAMYTKKACLRSVELAEALAILEGLRMAKDSGLYLNIIESDSIKKVNHILKKTNCRGELECILAEILDFVDNDSNCNF</sequence>
<dbReference type="Proteomes" id="UP001164539">
    <property type="component" value="Chromosome 6"/>
</dbReference>
<gene>
    <name evidence="1" type="ORF">OWV82_012007</name>
</gene>
<dbReference type="EMBL" id="CM051399">
    <property type="protein sequence ID" value="KAJ4717081.1"/>
    <property type="molecule type" value="Genomic_DNA"/>
</dbReference>
<comment type="caution">
    <text evidence="1">The sequence shown here is derived from an EMBL/GenBank/DDBJ whole genome shotgun (WGS) entry which is preliminary data.</text>
</comment>
<protein>
    <submittedName>
        <fullName evidence="1">Ribonuclease H-like domain containing protein</fullName>
    </submittedName>
</protein>
<evidence type="ECO:0000313" key="2">
    <source>
        <dbReference type="Proteomes" id="UP001164539"/>
    </source>
</evidence>
<proteinExistence type="predicted"/>
<keyword evidence="2" id="KW-1185">Reference proteome</keyword>
<organism evidence="1 2">
    <name type="scientific">Melia azedarach</name>
    <name type="common">Chinaberry tree</name>
    <dbReference type="NCBI Taxonomy" id="155640"/>
    <lineage>
        <taxon>Eukaryota</taxon>
        <taxon>Viridiplantae</taxon>
        <taxon>Streptophyta</taxon>
        <taxon>Embryophyta</taxon>
        <taxon>Tracheophyta</taxon>
        <taxon>Spermatophyta</taxon>
        <taxon>Magnoliopsida</taxon>
        <taxon>eudicotyledons</taxon>
        <taxon>Gunneridae</taxon>
        <taxon>Pentapetalae</taxon>
        <taxon>rosids</taxon>
        <taxon>malvids</taxon>
        <taxon>Sapindales</taxon>
        <taxon>Meliaceae</taxon>
        <taxon>Melia</taxon>
    </lineage>
</organism>